<evidence type="ECO:0000256" key="5">
    <source>
        <dbReference type="ARBA" id="ARBA00023012"/>
    </source>
</evidence>
<dbReference type="SUPFAM" id="SSF52172">
    <property type="entry name" value="CheY-like"/>
    <property type="match status" value="1"/>
</dbReference>
<dbReference type="SMART" id="SM00448">
    <property type="entry name" value="REC"/>
    <property type="match status" value="1"/>
</dbReference>
<name>A0A1C7IIT9_9FIRM</name>
<keyword evidence="6" id="KW-0805">Transcription regulation</keyword>
<dbReference type="Pfam" id="PF12833">
    <property type="entry name" value="HTH_18"/>
    <property type="match status" value="1"/>
</dbReference>
<dbReference type="InterPro" id="IPR001789">
    <property type="entry name" value="Sig_transdc_resp-reg_receiver"/>
</dbReference>
<organism evidence="13 14">
    <name type="scientific">Blautia pseudococcoides</name>
    <dbReference type="NCBI Taxonomy" id="1796616"/>
    <lineage>
        <taxon>Bacteria</taxon>
        <taxon>Bacillati</taxon>
        <taxon>Bacillota</taxon>
        <taxon>Clostridia</taxon>
        <taxon>Lachnospirales</taxon>
        <taxon>Lachnospiraceae</taxon>
        <taxon>Blautia</taxon>
    </lineage>
</organism>
<reference evidence="13" key="1">
    <citation type="submission" date="2017-04" db="EMBL/GenBank/DDBJ databases">
        <title>Complete Genome Sequences of Twelve Strains of a Stable Defined Moderately Diverse Mouse Microbiota 2 (sDMDMm2).</title>
        <authorList>
            <person name="Uchimura Y."/>
            <person name="Wyss M."/>
            <person name="Brugiroux S."/>
            <person name="Limenitakis J.P."/>
            <person name="Stecher B."/>
            <person name="McCoy K.D."/>
            <person name="Macpherson A.J."/>
        </authorList>
    </citation>
    <scope>NUCLEOTIDE SEQUENCE</scope>
    <source>
        <strain evidence="13">YL58</strain>
    </source>
</reference>
<keyword evidence="5" id="KW-0902">Two-component regulatory system</keyword>
<dbReference type="InterPro" id="IPR009057">
    <property type="entry name" value="Homeodomain-like_sf"/>
</dbReference>
<dbReference type="PANTHER" id="PTHR42713">
    <property type="entry name" value="HISTIDINE KINASE-RELATED"/>
    <property type="match status" value="1"/>
</dbReference>
<dbReference type="GO" id="GO:0043565">
    <property type="term" value="F:sequence-specific DNA binding"/>
    <property type="evidence" value="ECO:0007669"/>
    <property type="project" value="InterPro"/>
</dbReference>
<keyword evidence="8" id="KW-0804">Transcription</keyword>
<dbReference type="OrthoDB" id="1736396at2"/>
<evidence type="ECO:0000259" key="12">
    <source>
        <dbReference type="PROSITE" id="PS50110"/>
    </source>
</evidence>
<keyword evidence="14" id="KW-1185">Reference proteome</keyword>
<dbReference type="SMART" id="SM00342">
    <property type="entry name" value="HTH_ARAC"/>
    <property type="match status" value="1"/>
</dbReference>
<gene>
    <name evidence="13" type="ORF">A4V09_22625</name>
</gene>
<dbReference type="RefSeq" id="WP_065544383.1">
    <property type="nucleotide sequence ID" value="NZ_CP015405.2"/>
</dbReference>
<comment type="subcellular location">
    <subcellularLocation>
        <location evidence="1">Cytoplasm</location>
    </subcellularLocation>
</comment>
<dbReference type="PANTHER" id="PTHR42713:SF3">
    <property type="entry name" value="TRANSCRIPTIONAL REGULATORY PROTEIN HPTR"/>
    <property type="match status" value="1"/>
</dbReference>
<feature type="domain" description="Response regulatory" evidence="12">
    <location>
        <begin position="3"/>
        <end position="120"/>
    </location>
</feature>
<evidence type="ECO:0000256" key="1">
    <source>
        <dbReference type="ARBA" id="ARBA00004496"/>
    </source>
</evidence>
<dbReference type="GO" id="GO:0005737">
    <property type="term" value="C:cytoplasm"/>
    <property type="evidence" value="ECO:0007669"/>
    <property type="project" value="UniProtKB-SubCell"/>
</dbReference>
<dbReference type="Proteomes" id="UP000092574">
    <property type="component" value="Chromosome"/>
</dbReference>
<dbReference type="PROSITE" id="PS01124">
    <property type="entry name" value="HTH_ARAC_FAMILY_2"/>
    <property type="match status" value="1"/>
</dbReference>
<evidence type="ECO:0000259" key="11">
    <source>
        <dbReference type="PROSITE" id="PS01124"/>
    </source>
</evidence>
<comment type="function">
    <text evidence="9">May play the central regulatory role in sporulation. It may be an element of the effector pathway responsible for the activation of sporulation genes in response to nutritional stress. Spo0A may act in concert with spo0H (a sigma factor) to control the expression of some genes that are critical to the sporulation process.</text>
</comment>
<evidence type="ECO:0000256" key="8">
    <source>
        <dbReference type="ARBA" id="ARBA00023163"/>
    </source>
</evidence>
<feature type="domain" description="HTH araC/xylS-type" evidence="11">
    <location>
        <begin position="418"/>
        <end position="516"/>
    </location>
</feature>
<sequence length="521" mass="59749">MYKILIVDDEKMIRLGMKKVLPWESLGIIEVYDAASGKEALGIIREKKPEIMISDIQMTEMTGLELIEAARKIVPELRVIVLTGYDNFEYARQSLRLQVQDFFLKPIEEDELARAVGKQVNYLEDLKAEEKNLRLLQRTQGTAEQTELEHYMRNLVHKRDDMGKLLDNLREYYHFDTEMELKLMLIVPTLYMNQQPTEENFQAMSVKNVCMGMVDAQERGITFSDDDGTIAITWFEAETGDVVLDAIEELSDILKDEFDAKPKMVVGSAVHGFANLFISYNDARFLLDNEKEGIRDIVQTFGAQNKADIFRDIYAELKGIMCANVGNTDYVMKAFNTFSKATQSYNLSPAMVRRNCFEIASALYFSYMGDSGEVESGKLDSLSKSLICADREEACEVTRMFISQLLGKEEENVHEIITKAKHYIDEHLTEELSVSNIAASLYITPNYFSRLFKRVTKEGCNEYIVRKRIEKAKSLLETTSMKTGKIAMMVGYRDTNYFSLAFKKHTGRSPTKYREEIQHNA</sequence>
<keyword evidence="3" id="KW-0963">Cytoplasm</keyword>
<dbReference type="GO" id="GO:0000160">
    <property type="term" value="P:phosphorelay signal transduction system"/>
    <property type="evidence" value="ECO:0007669"/>
    <property type="project" value="UniProtKB-KW"/>
</dbReference>
<dbReference type="AlphaFoldDB" id="A0A1C7IIT9"/>
<evidence type="ECO:0000256" key="9">
    <source>
        <dbReference type="ARBA" id="ARBA00024867"/>
    </source>
</evidence>
<accession>A0A1C7IIT9</accession>
<dbReference type="CDD" id="cd17536">
    <property type="entry name" value="REC_YesN-like"/>
    <property type="match status" value="1"/>
</dbReference>
<keyword evidence="4 10" id="KW-0597">Phosphoprotein</keyword>
<evidence type="ECO:0000256" key="6">
    <source>
        <dbReference type="ARBA" id="ARBA00023015"/>
    </source>
</evidence>
<dbReference type="GO" id="GO:0003700">
    <property type="term" value="F:DNA-binding transcription factor activity"/>
    <property type="evidence" value="ECO:0007669"/>
    <property type="project" value="InterPro"/>
</dbReference>
<dbReference type="STRING" id="1796616.A4V09_22625"/>
<dbReference type="SUPFAM" id="SSF46689">
    <property type="entry name" value="Homeodomain-like"/>
    <property type="match status" value="2"/>
</dbReference>
<evidence type="ECO:0000256" key="7">
    <source>
        <dbReference type="ARBA" id="ARBA00023125"/>
    </source>
</evidence>
<evidence type="ECO:0000256" key="10">
    <source>
        <dbReference type="PROSITE-ProRule" id="PRU00169"/>
    </source>
</evidence>
<feature type="modified residue" description="4-aspartylphosphate" evidence="10">
    <location>
        <position position="55"/>
    </location>
</feature>
<dbReference type="KEGG" id="byl:A4V09_22625"/>
<evidence type="ECO:0000256" key="2">
    <source>
        <dbReference type="ARBA" id="ARBA00018672"/>
    </source>
</evidence>
<proteinExistence type="predicted"/>
<dbReference type="Gene3D" id="1.10.10.60">
    <property type="entry name" value="Homeodomain-like"/>
    <property type="match status" value="2"/>
</dbReference>
<dbReference type="InterPro" id="IPR011006">
    <property type="entry name" value="CheY-like_superfamily"/>
</dbReference>
<evidence type="ECO:0000256" key="4">
    <source>
        <dbReference type="ARBA" id="ARBA00022553"/>
    </source>
</evidence>
<dbReference type="Gene3D" id="3.40.50.2300">
    <property type="match status" value="1"/>
</dbReference>
<keyword evidence="7 13" id="KW-0238">DNA-binding</keyword>
<evidence type="ECO:0000256" key="3">
    <source>
        <dbReference type="ARBA" id="ARBA00022490"/>
    </source>
</evidence>
<dbReference type="EMBL" id="CP015405">
    <property type="protein sequence ID" value="ANU78299.1"/>
    <property type="molecule type" value="Genomic_DNA"/>
</dbReference>
<dbReference type="PROSITE" id="PS50110">
    <property type="entry name" value="RESPONSE_REGULATORY"/>
    <property type="match status" value="1"/>
</dbReference>
<dbReference type="Pfam" id="PF00072">
    <property type="entry name" value="Response_reg"/>
    <property type="match status" value="1"/>
</dbReference>
<evidence type="ECO:0000313" key="13">
    <source>
        <dbReference type="EMBL" id="ANU78299.1"/>
    </source>
</evidence>
<dbReference type="InterPro" id="IPR018060">
    <property type="entry name" value="HTH_AraC"/>
</dbReference>
<protein>
    <recommendedName>
        <fullName evidence="2">Stage 0 sporulation protein A homolog</fullName>
    </recommendedName>
</protein>
<evidence type="ECO:0000313" key="14">
    <source>
        <dbReference type="Proteomes" id="UP000092574"/>
    </source>
</evidence>
<dbReference type="InterPro" id="IPR051552">
    <property type="entry name" value="HptR"/>
</dbReference>